<comment type="cofactor">
    <cofactor evidence="4">
        <name>Mg(2+)</name>
        <dbReference type="ChEBI" id="CHEBI:18420"/>
    </cofactor>
</comment>
<dbReference type="NCBIfam" id="TIGR00685">
    <property type="entry name" value="T6PP"/>
    <property type="match status" value="1"/>
</dbReference>
<dbReference type="Pfam" id="PF02358">
    <property type="entry name" value="Trehalose_PPase"/>
    <property type="match status" value="1"/>
</dbReference>
<dbReference type="EMBL" id="JABURA010000004">
    <property type="protein sequence ID" value="NUB93914.1"/>
    <property type="molecule type" value="Genomic_DNA"/>
</dbReference>
<comment type="similarity">
    <text evidence="2 4">Belongs to the trehalose phosphatase family.</text>
</comment>
<dbReference type="InterPro" id="IPR044651">
    <property type="entry name" value="OTSB-like"/>
</dbReference>
<proteinExistence type="inferred from homology"/>
<sequence>MSDDTPPRPVDEARDRIRSRLAAGSRLCCCLDFDGTLAPIVEDPDAAAPTAENEAAVASLSADPAVSTAIVSGRALADVRERIDGPSIYAGNHGLELERNDSLAVHPVARKRAARIDEVCGILESVLAPIPNARIENKRLTGTVHYRSVPPAMRPIVQRRTHAVVDRFGGDALEVSSGKRILEIGPSIPWGKGNAVALIAADMPPGAVPIYIGDDVTDESAFRTVESDGIGIRVGGDEPSAASYRLDSPDAVARFLEWLASITTETLERTESQASTPAGAAIAVDGSTDDYSGS</sequence>
<evidence type="ECO:0000256" key="4">
    <source>
        <dbReference type="RuleBase" id="RU361117"/>
    </source>
</evidence>
<dbReference type="Gene3D" id="3.30.70.1020">
    <property type="entry name" value="Trehalose-6-phosphate phosphatase related protein, domain 2"/>
    <property type="match status" value="1"/>
</dbReference>
<keyword evidence="4" id="KW-0460">Magnesium</keyword>
<accession>A0A8J8KJY5</accession>
<dbReference type="EC" id="3.1.3.12" evidence="4"/>
<dbReference type="CDD" id="cd01627">
    <property type="entry name" value="HAD_TPP"/>
    <property type="match status" value="1"/>
</dbReference>
<evidence type="ECO:0000313" key="9">
    <source>
        <dbReference type="Proteomes" id="UP001016761"/>
    </source>
</evidence>
<protein>
    <recommendedName>
        <fullName evidence="4">Trehalose 6-phosphate phosphatase</fullName>
        <ecNumber evidence="4">3.1.3.12</ecNumber>
    </recommendedName>
</protein>
<dbReference type="Proteomes" id="UP001016761">
    <property type="component" value="Unassembled WGS sequence"/>
</dbReference>
<evidence type="ECO:0000256" key="3">
    <source>
        <dbReference type="ARBA" id="ARBA00022801"/>
    </source>
</evidence>
<dbReference type="InterPro" id="IPR006379">
    <property type="entry name" value="HAD-SF_hydro_IIB"/>
</dbReference>
<evidence type="ECO:0000256" key="5">
    <source>
        <dbReference type="SAM" id="MobiDB-lite"/>
    </source>
</evidence>
<dbReference type="PANTHER" id="PTHR43768">
    <property type="entry name" value="TREHALOSE 6-PHOSPHATE PHOSPHATASE"/>
    <property type="match status" value="1"/>
</dbReference>
<dbReference type="Gene3D" id="3.40.50.1000">
    <property type="entry name" value="HAD superfamily/HAD-like"/>
    <property type="match status" value="1"/>
</dbReference>
<comment type="caution">
    <text evidence="6">The sequence shown here is derived from an EMBL/GenBank/DDBJ whole genome shotgun (WGS) entry which is preliminary data.</text>
</comment>
<evidence type="ECO:0000313" key="6">
    <source>
        <dbReference type="EMBL" id="NUB93914.1"/>
    </source>
</evidence>
<keyword evidence="4" id="KW-0479">Metal-binding</keyword>
<dbReference type="GO" id="GO:0046872">
    <property type="term" value="F:metal ion binding"/>
    <property type="evidence" value="ECO:0007669"/>
    <property type="project" value="UniProtKB-KW"/>
</dbReference>
<comment type="catalytic activity">
    <reaction evidence="4">
        <text>alpha,alpha-trehalose 6-phosphate + H2O = alpha,alpha-trehalose + phosphate</text>
        <dbReference type="Rhea" id="RHEA:23420"/>
        <dbReference type="ChEBI" id="CHEBI:15377"/>
        <dbReference type="ChEBI" id="CHEBI:16551"/>
        <dbReference type="ChEBI" id="CHEBI:43474"/>
        <dbReference type="ChEBI" id="CHEBI:58429"/>
        <dbReference type="EC" id="3.1.3.12"/>
    </reaction>
</comment>
<dbReference type="InterPro" id="IPR003337">
    <property type="entry name" value="Trehalose_PPase"/>
</dbReference>
<dbReference type="EMBL" id="JABUQZ010000002">
    <property type="protein sequence ID" value="NUC74840.1"/>
    <property type="molecule type" value="Genomic_DNA"/>
</dbReference>
<dbReference type="Proteomes" id="UP000728647">
    <property type="component" value="Unassembled WGS sequence"/>
</dbReference>
<dbReference type="OrthoDB" id="70105at2157"/>
<gene>
    <name evidence="6" type="primary">otsB</name>
    <name evidence="6" type="ORF">HT576_23350</name>
    <name evidence="7" type="ORF">HTZ84_21485</name>
</gene>
<evidence type="ECO:0000256" key="1">
    <source>
        <dbReference type="ARBA" id="ARBA00005199"/>
    </source>
</evidence>
<evidence type="ECO:0000313" key="7">
    <source>
        <dbReference type="EMBL" id="NUC74840.1"/>
    </source>
</evidence>
<dbReference type="InterPro" id="IPR023214">
    <property type="entry name" value="HAD_sf"/>
</dbReference>
<dbReference type="UniPathway" id="UPA00299"/>
<evidence type="ECO:0000313" key="8">
    <source>
        <dbReference type="Proteomes" id="UP000728647"/>
    </source>
</evidence>
<dbReference type="NCBIfam" id="TIGR01484">
    <property type="entry name" value="HAD-SF-IIB"/>
    <property type="match status" value="1"/>
</dbReference>
<dbReference type="PANTHER" id="PTHR43768:SF3">
    <property type="entry name" value="TREHALOSE 6-PHOSPHATE PHOSPHATASE"/>
    <property type="match status" value="1"/>
</dbReference>
<dbReference type="AlphaFoldDB" id="A0A8J8KJY5"/>
<keyword evidence="9" id="KW-1185">Reference proteome</keyword>
<feature type="region of interest" description="Disordered" evidence="5">
    <location>
        <begin position="269"/>
        <end position="294"/>
    </location>
</feature>
<keyword evidence="3 4" id="KW-0378">Hydrolase</keyword>
<dbReference type="GO" id="GO:0005992">
    <property type="term" value="P:trehalose biosynthetic process"/>
    <property type="evidence" value="ECO:0007669"/>
    <property type="project" value="UniProtKB-UniPathway"/>
</dbReference>
<reference evidence="6 9" key="1">
    <citation type="submission" date="2020-06" db="EMBL/GenBank/DDBJ databases">
        <title>Haloterrigena sp. nov., an extremely halophilic archaeon isolated from a saline sediment.</title>
        <authorList>
            <person name="Liu B.-B."/>
        </authorList>
    </citation>
    <scope>NUCLEOTIDE SEQUENCE</scope>
    <source>
        <strain evidence="6">SYSU A121-1</strain>
        <strain evidence="7 9">SYSU A558-1</strain>
    </source>
</reference>
<comment type="pathway">
    <text evidence="1 4">Glycan biosynthesis; trehalose biosynthesis.</text>
</comment>
<organism evidence="6 8">
    <name type="scientific">Haloterrigena gelatinilytica</name>
    <dbReference type="NCBI Taxonomy" id="2741724"/>
    <lineage>
        <taxon>Archaea</taxon>
        <taxon>Methanobacteriati</taxon>
        <taxon>Methanobacteriota</taxon>
        <taxon>Stenosarchaea group</taxon>
        <taxon>Halobacteria</taxon>
        <taxon>Halobacteriales</taxon>
        <taxon>Natrialbaceae</taxon>
        <taxon>Haloterrigena</taxon>
    </lineage>
</organism>
<dbReference type="GO" id="GO:0004805">
    <property type="term" value="F:trehalose-phosphatase activity"/>
    <property type="evidence" value="ECO:0007669"/>
    <property type="project" value="UniProtKB-EC"/>
</dbReference>
<name>A0A8J8KJY5_9EURY</name>
<dbReference type="SUPFAM" id="SSF56784">
    <property type="entry name" value="HAD-like"/>
    <property type="match status" value="1"/>
</dbReference>
<evidence type="ECO:0000256" key="2">
    <source>
        <dbReference type="ARBA" id="ARBA00008770"/>
    </source>
</evidence>
<dbReference type="RefSeq" id="WP_174682689.1">
    <property type="nucleotide sequence ID" value="NZ_JABUQZ010000002.1"/>
</dbReference>
<dbReference type="InterPro" id="IPR036412">
    <property type="entry name" value="HAD-like_sf"/>
</dbReference>
<comment type="function">
    <text evidence="4">Removes the phosphate from trehalose 6-phosphate to produce free trehalose.</text>
</comment>